<protein>
    <submittedName>
        <fullName evidence="1">GM26916</fullName>
    </submittedName>
</protein>
<proteinExistence type="predicted"/>
<dbReference type="HOGENOM" id="CLU_2815207_0_0_1"/>
<evidence type="ECO:0000313" key="1">
    <source>
        <dbReference type="EMBL" id="EDW49487.1"/>
    </source>
</evidence>
<organism evidence="2">
    <name type="scientific">Drosophila sechellia</name>
    <name type="common">Fruit fly</name>
    <dbReference type="NCBI Taxonomy" id="7238"/>
    <lineage>
        <taxon>Eukaryota</taxon>
        <taxon>Metazoa</taxon>
        <taxon>Ecdysozoa</taxon>
        <taxon>Arthropoda</taxon>
        <taxon>Hexapoda</taxon>
        <taxon>Insecta</taxon>
        <taxon>Pterygota</taxon>
        <taxon>Neoptera</taxon>
        <taxon>Endopterygota</taxon>
        <taxon>Diptera</taxon>
        <taxon>Brachycera</taxon>
        <taxon>Muscomorpha</taxon>
        <taxon>Ephydroidea</taxon>
        <taxon>Drosophilidae</taxon>
        <taxon>Drosophila</taxon>
        <taxon>Sophophora</taxon>
    </lineage>
</organism>
<sequence length="67" mass="7389">MIIIVNIIAGGSWEDRRALTASCIMHNKIRCTHHNVDVNGDEDTGAGEGTGGRIDWAEERARWRAGK</sequence>
<name>B4IHX0_DROSE</name>
<dbReference type="EMBL" id="CH480840">
    <property type="protein sequence ID" value="EDW49487.1"/>
    <property type="molecule type" value="Genomic_DNA"/>
</dbReference>
<dbReference type="AlphaFoldDB" id="B4IHX0"/>
<keyword evidence="2" id="KW-1185">Reference proteome</keyword>
<evidence type="ECO:0000313" key="2">
    <source>
        <dbReference type="Proteomes" id="UP000001292"/>
    </source>
</evidence>
<gene>
    <name evidence="1" type="primary">Dsec\GM26916</name>
    <name evidence="1" type="ORF">Dsec_GM26916</name>
</gene>
<dbReference type="Proteomes" id="UP000001292">
    <property type="component" value="Unassembled WGS sequence"/>
</dbReference>
<accession>B4IHX0</accession>
<reference evidence="1 2" key="1">
    <citation type="journal article" date="2007" name="Nature">
        <title>Evolution of genes and genomes on the Drosophila phylogeny.</title>
        <authorList>
            <consortium name="Drosophila 12 Genomes Consortium"/>
            <person name="Clark A.G."/>
            <person name="Eisen M.B."/>
            <person name="Smith D.R."/>
            <person name="Bergman C.M."/>
            <person name="Oliver B."/>
            <person name="Markow T.A."/>
            <person name="Kaufman T.C."/>
            <person name="Kellis M."/>
            <person name="Gelbart W."/>
            <person name="Iyer V.N."/>
            <person name="Pollard D.A."/>
            <person name="Sackton T.B."/>
            <person name="Larracuente A.M."/>
            <person name="Singh N.D."/>
            <person name="Abad J.P."/>
            <person name="Abt D.N."/>
            <person name="Adryan B."/>
            <person name="Aguade M."/>
            <person name="Akashi H."/>
            <person name="Anderson W.W."/>
            <person name="Aquadro C.F."/>
            <person name="Ardell D.H."/>
            <person name="Arguello R."/>
            <person name="Artieri C.G."/>
            <person name="Barbash D.A."/>
            <person name="Barker D."/>
            <person name="Barsanti P."/>
            <person name="Batterham P."/>
            <person name="Batzoglou S."/>
            <person name="Begun D."/>
            <person name="Bhutkar A."/>
            <person name="Blanco E."/>
            <person name="Bosak S.A."/>
            <person name="Bradley R.K."/>
            <person name="Brand A.D."/>
            <person name="Brent M.R."/>
            <person name="Brooks A.N."/>
            <person name="Brown R.H."/>
            <person name="Butlin R.K."/>
            <person name="Caggese C."/>
            <person name="Calvi B.R."/>
            <person name="Bernardo de Carvalho A."/>
            <person name="Caspi A."/>
            <person name="Castrezana S."/>
            <person name="Celniker S.E."/>
            <person name="Chang J.L."/>
            <person name="Chapple C."/>
            <person name="Chatterji S."/>
            <person name="Chinwalla A."/>
            <person name="Civetta A."/>
            <person name="Clifton S.W."/>
            <person name="Comeron J.M."/>
            <person name="Costello J.C."/>
            <person name="Coyne J.A."/>
            <person name="Daub J."/>
            <person name="David R.G."/>
            <person name="Delcher A.L."/>
            <person name="Delehaunty K."/>
            <person name="Do C.B."/>
            <person name="Ebling H."/>
            <person name="Edwards K."/>
            <person name="Eickbush T."/>
            <person name="Evans J.D."/>
            <person name="Filipski A."/>
            <person name="Findeiss S."/>
            <person name="Freyhult E."/>
            <person name="Fulton L."/>
            <person name="Fulton R."/>
            <person name="Garcia A.C."/>
            <person name="Gardiner A."/>
            <person name="Garfield D.A."/>
            <person name="Garvin B.E."/>
            <person name="Gibson G."/>
            <person name="Gilbert D."/>
            <person name="Gnerre S."/>
            <person name="Godfrey J."/>
            <person name="Good R."/>
            <person name="Gotea V."/>
            <person name="Gravely B."/>
            <person name="Greenberg A.J."/>
            <person name="Griffiths-Jones S."/>
            <person name="Gross S."/>
            <person name="Guigo R."/>
            <person name="Gustafson E.A."/>
            <person name="Haerty W."/>
            <person name="Hahn M.W."/>
            <person name="Halligan D.L."/>
            <person name="Halpern A.L."/>
            <person name="Halter G.M."/>
            <person name="Han M.V."/>
            <person name="Heger A."/>
            <person name="Hillier L."/>
            <person name="Hinrichs A.S."/>
            <person name="Holmes I."/>
            <person name="Hoskins R.A."/>
            <person name="Hubisz M.J."/>
            <person name="Hultmark D."/>
            <person name="Huntley M.A."/>
            <person name="Jaffe D.B."/>
            <person name="Jagadeeshan S."/>
            <person name="Jeck W.R."/>
            <person name="Johnson J."/>
            <person name="Jones C.D."/>
            <person name="Jordan W.C."/>
            <person name="Karpen G.H."/>
            <person name="Kataoka E."/>
            <person name="Keightley P.D."/>
            <person name="Kheradpour P."/>
            <person name="Kirkness E.F."/>
            <person name="Koerich L.B."/>
            <person name="Kristiansen K."/>
            <person name="Kudrna D."/>
            <person name="Kulathinal R.J."/>
            <person name="Kumar S."/>
            <person name="Kwok R."/>
            <person name="Lander E."/>
            <person name="Langley C.H."/>
            <person name="Lapoint R."/>
            <person name="Lazzaro B.P."/>
            <person name="Lee S.J."/>
            <person name="Levesque L."/>
            <person name="Li R."/>
            <person name="Lin C.F."/>
            <person name="Lin M.F."/>
            <person name="Lindblad-Toh K."/>
            <person name="Llopart A."/>
            <person name="Long M."/>
            <person name="Low L."/>
            <person name="Lozovsky E."/>
            <person name="Lu J."/>
            <person name="Luo M."/>
            <person name="Machado C.A."/>
            <person name="Makalowski W."/>
            <person name="Marzo M."/>
            <person name="Matsuda M."/>
            <person name="Matzkin L."/>
            <person name="McAllister B."/>
            <person name="McBride C.S."/>
            <person name="McKernan B."/>
            <person name="McKernan K."/>
            <person name="Mendez-Lago M."/>
            <person name="Minx P."/>
            <person name="Mollenhauer M.U."/>
            <person name="Montooth K."/>
            <person name="Mount S.M."/>
            <person name="Mu X."/>
            <person name="Myers E."/>
            <person name="Negre B."/>
            <person name="Newfeld S."/>
            <person name="Nielsen R."/>
            <person name="Noor M.A."/>
            <person name="O'Grady P."/>
            <person name="Pachter L."/>
            <person name="Papaceit M."/>
            <person name="Parisi M.J."/>
            <person name="Parisi M."/>
            <person name="Parts L."/>
            <person name="Pedersen J.S."/>
            <person name="Pesole G."/>
            <person name="Phillippy A.M."/>
            <person name="Ponting C.P."/>
            <person name="Pop M."/>
            <person name="Porcelli D."/>
            <person name="Powell J.R."/>
            <person name="Prohaska S."/>
            <person name="Pruitt K."/>
            <person name="Puig M."/>
            <person name="Quesneville H."/>
            <person name="Ram K.R."/>
            <person name="Rand D."/>
            <person name="Rasmussen M.D."/>
            <person name="Reed L.K."/>
            <person name="Reenan R."/>
            <person name="Reily A."/>
            <person name="Remington K.A."/>
            <person name="Rieger T.T."/>
            <person name="Ritchie M.G."/>
            <person name="Robin C."/>
            <person name="Rogers Y.H."/>
            <person name="Rohde C."/>
            <person name="Rozas J."/>
            <person name="Rubenfield M.J."/>
            <person name="Ruiz A."/>
            <person name="Russo S."/>
            <person name="Salzberg S.L."/>
            <person name="Sanchez-Gracia A."/>
            <person name="Saranga D.J."/>
            <person name="Sato H."/>
            <person name="Schaeffer S.W."/>
            <person name="Schatz M.C."/>
            <person name="Schlenke T."/>
            <person name="Schwartz R."/>
            <person name="Segarra C."/>
            <person name="Singh R.S."/>
            <person name="Sirot L."/>
            <person name="Sirota M."/>
            <person name="Sisneros N.B."/>
            <person name="Smith C.D."/>
            <person name="Smith T.F."/>
            <person name="Spieth J."/>
            <person name="Stage D.E."/>
            <person name="Stark A."/>
            <person name="Stephan W."/>
            <person name="Strausberg R.L."/>
            <person name="Strempel S."/>
            <person name="Sturgill D."/>
            <person name="Sutton G."/>
            <person name="Sutton G.G."/>
            <person name="Tao W."/>
            <person name="Teichmann S."/>
            <person name="Tobari Y.N."/>
            <person name="Tomimura Y."/>
            <person name="Tsolas J.M."/>
            <person name="Valente V.L."/>
            <person name="Venter E."/>
            <person name="Venter J.C."/>
            <person name="Vicario S."/>
            <person name="Vieira F.G."/>
            <person name="Vilella A.J."/>
            <person name="Villasante A."/>
            <person name="Walenz B."/>
            <person name="Wang J."/>
            <person name="Wasserman M."/>
            <person name="Watts T."/>
            <person name="Wilson D."/>
            <person name="Wilson R.K."/>
            <person name="Wing R.A."/>
            <person name="Wolfner M.F."/>
            <person name="Wong A."/>
            <person name="Wong G.K."/>
            <person name="Wu C.I."/>
            <person name="Wu G."/>
            <person name="Yamamoto D."/>
            <person name="Yang H.P."/>
            <person name="Yang S.P."/>
            <person name="Yorke J.A."/>
            <person name="Yoshida K."/>
            <person name="Zdobnov E."/>
            <person name="Zhang P."/>
            <person name="Zhang Y."/>
            <person name="Zimin A.V."/>
            <person name="Baldwin J."/>
            <person name="Abdouelleil A."/>
            <person name="Abdulkadir J."/>
            <person name="Abebe A."/>
            <person name="Abera B."/>
            <person name="Abreu J."/>
            <person name="Acer S.C."/>
            <person name="Aftuck L."/>
            <person name="Alexander A."/>
            <person name="An P."/>
            <person name="Anderson E."/>
            <person name="Anderson S."/>
            <person name="Arachi H."/>
            <person name="Azer M."/>
            <person name="Bachantsang P."/>
            <person name="Barry A."/>
            <person name="Bayul T."/>
            <person name="Berlin A."/>
            <person name="Bessette D."/>
            <person name="Bloom T."/>
            <person name="Blye J."/>
            <person name="Boguslavskiy L."/>
            <person name="Bonnet C."/>
            <person name="Boukhgalter B."/>
            <person name="Bourzgui I."/>
            <person name="Brown A."/>
            <person name="Cahill P."/>
            <person name="Channer S."/>
            <person name="Cheshatsang Y."/>
            <person name="Chuda L."/>
            <person name="Citroen M."/>
            <person name="Collymore A."/>
            <person name="Cooke P."/>
            <person name="Costello M."/>
            <person name="D'Aco K."/>
            <person name="Daza R."/>
            <person name="De Haan G."/>
            <person name="DeGray S."/>
            <person name="DeMaso C."/>
            <person name="Dhargay N."/>
            <person name="Dooley K."/>
            <person name="Dooley E."/>
            <person name="Doricent M."/>
            <person name="Dorje P."/>
            <person name="Dorjee K."/>
            <person name="Dupes A."/>
            <person name="Elong R."/>
            <person name="Falk J."/>
            <person name="Farina A."/>
            <person name="Faro S."/>
            <person name="Ferguson D."/>
            <person name="Fisher S."/>
            <person name="Foley C.D."/>
            <person name="Franke A."/>
            <person name="Friedrich D."/>
            <person name="Gadbois L."/>
            <person name="Gearin G."/>
            <person name="Gearin C.R."/>
            <person name="Giannoukos G."/>
            <person name="Goode T."/>
            <person name="Graham J."/>
            <person name="Grandbois E."/>
            <person name="Grewal S."/>
            <person name="Gyaltsen K."/>
            <person name="Hafez N."/>
            <person name="Hagos B."/>
            <person name="Hall J."/>
            <person name="Henson C."/>
            <person name="Hollinger A."/>
            <person name="Honan T."/>
            <person name="Huard M.D."/>
            <person name="Hughes L."/>
            <person name="Hurhula B."/>
            <person name="Husby M.E."/>
            <person name="Kamat A."/>
            <person name="Kanga B."/>
            <person name="Kashin S."/>
            <person name="Khazanovich D."/>
            <person name="Kisner P."/>
            <person name="Lance K."/>
            <person name="Lara M."/>
            <person name="Lee W."/>
            <person name="Lennon N."/>
            <person name="Letendre F."/>
            <person name="LeVine R."/>
            <person name="Lipovsky A."/>
            <person name="Liu X."/>
            <person name="Liu J."/>
            <person name="Liu S."/>
            <person name="Lokyitsang T."/>
            <person name="Lokyitsang Y."/>
            <person name="Lubonja R."/>
            <person name="Lui A."/>
            <person name="MacDonald P."/>
            <person name="Magnisalis V."/>
            <person name="Maru K."/>
            <person name="Matthews C."/>
            <person name="McCusker W."/>
            <person name="McDonough S."/>
            <person name="Mehta T."/>
            <person name="Meldrim J."/>
            <person name="Meneus L."/>
            <person name="Mihai O."/>
            <person name="Mihalev A."/>
            <person name="Mihova T."/>
            <person name="Mittelman R."/>
            <person name="Mlenga V."/>
            <person name="Montmayeur A."/>
            <person name="Mulrain L."/>
            <person name="Navidi A."/>
            <person name="Naylor J."/>
            <person name="Negash T."/>
            <person name="Nguyen T."/>
            <person name="Nguyen N."/>
            <person name="Nicol R."/>
            <person name="Norbu C."/>
            <person name="Norbu N."/>
            <person name="Novod N."/>
            <person name="O'Neill B."/>
            <person name="Osman S."/>
            <person name="Markiewicz E."/>
            <person name="Oyono O.L."/>
            <person name="Patti C."/>
            <person name="Phunkhang P."/>
            <person name="Pierre F."/>
            <person name="Priest M."/>
            <person name="Raghuraman S."/>
            <person name="Rege F."/>
            <person name="Reyes R."/>
            <person name="Rise C."/>
            <person name="Rogov P."/>
            <person name="Ross K."/>
            <person name="Ryan E."/>
            <person name="Settipalli S."/>
            <person name="Shea T."/>
            <person name="Sherpa N."/>
            <person name="Shi L."/>
            <person name="Shih D."/>
            <person name="Sparrow T."/>
            <person name="Spaulding J."/>
            <person name="Stalker J."/>
            <person name="Stange-Thomann N."/>
            <person name="Stavropoulos S."/>
            <person name="Stone C."/>
            <person name="Strader C."/>
            <person name="Tesfaye S."/>
            <person name="Thomson T."/>
            <person name="Thoulutsang Y."/>
            <person name="Thoulutsang D."/>
            <person name="Topham K."/>
            <person name="Topping I."/>
            <person name="Tsamla T."/>
            <person name="Vassiliev H."/>
            <person name="Vo A."/>
            <person name="Wangchuk T."/>
            <person name="Wangdi T."/>
            <person name="Weiand M."/>
            <person name="Wilkinson J."/>
            <person name="Wilson A."/>
            <person name="Yadav S."/>
            <person name="Young G."/>
            <person name="Yu Q."/>
            <person name="Zembek L."/>
            <person name="Zhong D."/>
            <person name="Zimmer A."/>
            <person name="Zwirko Z."/>
            <person name="Jaffe D.B."/>
            <person name="Alvarez P."/>
            <person name="Brockman W."/>
            <person name="Butler J."/>
            <person name="Chin C."/>
            <person name="Gnerre S."/>
            <person name="Grabherr M."/>
            <person name="Kleber M."/>
            <person name="Mauceli E."/>
            <person name="MacCallum I."/>
        </authorList>
    </citation>
    <scope>NUCLEOTIDE SEQUENCE [LARGE SCALE GENOMIC DNA]</scope>
    <source>
        <strain evidence="2">Rob3c / Tucson 14021-0248.25</strain>
    </source>
</reference>